<organism evidence="2 3">
    <name type="scientific">Jeotgalibacillus soli</name>
    <dbReference type="NCBI Taxonomy" id="889306"/>
    <lineage>
        <taxon>Bacteria</taxon>
        <taxon>Bacillati</taxon>
        <taxon>Bacillota</taxon>
        <taxon>Bacilli</taxon>
        <taxon>Bacillales</taxon>
        <taxon>Caryophanaceae</taxon>
        <taxon>Jeotgalibacillus</taxon>
    </lineage>
</organism>
<dbReference type="PATRIC" id="fig|889306.3.peg.3521"/>
<dbReference type="InterPro" id="IPR018392">
    <property type="entry name" value="LysM"/>
</dbReference>
<keyword evidence="3" id="KW-1185">Reference proteome</keyword>
<dbReference type="Proteomes" id="UP000031938">
    <property type="component" value="Unassembled WGS sequence"/>
</dbReference>
<dbReference type="InterPro" id="IPR036779">
    <property type="entry name" value="LysM_dom_sf"/>
</dbReference>
<dbReference type="AlphaFoldDB" id="A0A0C2R2R8"/>
<feature type="domain" description="LysM" evidence="1">
    <location>
        <begin position="2"/>
        <end position="47"/>
    </location>
</feature>
<evidence type="ECO:0000313" key="3">
    <source>
        <dbReference type="Proteomes" id="UP000031938"/>
    </source>
</evidence>
<dbReference type="InterPro" id="IPR014248">
    <property type="entry name" value="Spore_coat_assembly_SafA"/>
</dbReference>
<protein>
    <recommendedName>
        <fullName evidence="1">LysM domain-containing protein</fullName>
    </recommendedName>
</protein>
<name>A0A0C2R2R8_9BACL</name>
<gene>
    <name evidence="2" type="ORF">KP78_35040</name>
</gene>
<accession>A0A0C2R2R8</accession>
<sequence length="407" mass="44695">MKIHIVQKGDSLWTIAKKYNVSFEELKAVNTQLSNPDMIMPGMKIKVPSEGKGNKGVMVKETTISHPFKEHKPSVMPPVAYPEYILPKMQPAPQVPQSQPVPQPMPQIIMPHFQPQPAPQPIMMQPEVDIYQTYNLHLLQAQPQPQPALTPPPPPAPPMPEAPVKGVEEPPVLPMMEEGPSVQYLQEGMMPMMDPSCIPVTPVMPGAGWGPFPFPAAPASMGPGMYAPQVQGAQYMPMPAHYDESPEHHAYQHPTAYPQQPNAMGIPPKKSCGCGGQQQYMQPVPYVKPQPFHANPEMAHHMHAMDSSDMEHAYMQPMYGTGMDHGYMSHSYGQPGMGLGQGYTPMYGQPGMGLGQGYTPMYGQPGTGPGQGYMPMYGQPGMGPGYMQQPFGQMPYMVPRLDEDGLE</sequence>
<dbReference type="STRING" id="889306.KP78_35040"/>
<dbReference type="Pfam" id="PF01476">
    <property type="entry name" value="LysM"/>
    <property type="match status" value="1"/>
</dbReference>
<dbReference type="PROSITE" id="PS51782">
    <property type="entry name" value="LYSM"/>
    <property type="match status" value="1"/>
</dbReference>
<dbReference type="CDD" id="cd00118">
    <property type="entry name" value="LysM"/>
    <property type="match status" value="1"/>
</dbReference>
<dbReference type="SMART" id="SM00257">
    <property type="entry name" value="LysM"/>
    <property type="match status" value="1"/>
</dbReference>
<dbReference type="Gene3D" id="3.10.350.10">
    <property type="entry name" value="LysM domain"/>
    <property type="match status" value="1"/>
</dbReference>
<evidence type="ECO:0000259" key="1">
    <source>
        <dbReference type="PROSITE" id="PS51782"/>
    </source>
</evidence>
<dbReference type="NCBIfam" id="TIGR02899">
    <property type="entry name" value="spore_safA"/>
    <property type="match status" value="1"/>
</dbReference>
<dbReference type="SUPFAM" id="SSF54106">
    <property type="entry name" value="LysM domain"/>
    <property type="match status" value="1"/>
</dbReference>
<dbReference type="EMBL" id="JXRP01000019">
    <property type="protein sequence ID" value="KIL44540.1"/>
    <property type="molecule type" value="Genomic_DNA"/>
</dbReference>
<proteinExistence type="predicted"/>
<reference evidence="2 3" key="1">
    <citation type="submission" date="2015-01" db="EMBL/GenBank/DDBJ databases">
        <title>Genome sequencing of Jeotgalibacillus soli.</title>
        <authorList>
            <person name="Goh K.M."/>
            <person name="Chan K.-G."/>
            <person name="Yaakop A.S."/>
            <person name="Ee R."/>
            <person name="Gan H.M."/>
            <person name="Chan C.S."/>
        </authorList>
    </citation>
    <scope>NUCLEOTIDE SEQUENCE [LARGE SCALE GENOMIC DNA]</scope>
    <source>
        <strain evidence="2 3">P9</strain>
    </source>
</reference>
<evidence type="ECO:0000313" key="2">
    <source>
        <dbReference type="EMBL" id="KIL44540.1"/>
    </source>
</evidence>
<comment type="caution">
    <text evidence="2">The sequence shown here is derived from an EMBL/GenBank/DDBJ whole genome shotgun (WGS) entry which is preliminary data.</text>
</comment>